<dbReference type="Pfam" id="PF10604">
    <property type="entry name" value="Polyketide_cyc2"/>
    <property type="match status" value="1"/>
</dbReference>
<dbReference type="Proteomes" id="UP000092389">
    <property type="component" value="Unassembled WGS sequence"/>
</dbReference>
<dbReference type="SUPFAM" id="SSF55961">
    <property type="entry name" value="Bet v1-like"/>
    <property type="match status" value="1"/>
</dbReference>
<comment type="caution">
    <text evidence="1">The sequence shown here is derived from an EMBL/GenBank/DDBJ whole genome shotgun (WGS) entry which is preliminary data.</text>
</comment>
<dbReference type="RefSeq" id="WP_067830709.1">
    <property type="nucleotide sequence ID" value="NZ_LZJP01000110.1"/>
</dbReference>
<dbReference type="InterPro" id="IPR023393">
    <property type="entry name" value="START-like_dom_sf"/>
</dbReference>
<evidence type="ECO:0000313" key="2">
    <source>
        <dbReference type="Proteomes" id="UP000092389"/>
    </source>
</evidence>
<organism evidence="1 2">
    <name type="scientific">Mycobacterium mantenii</name>
    <dbReference type="NCBI Taxonomy" id="560555"/>
    <lineage>
        <taxon>Bacteria</taxon>
        <taxon>Bacillati</taxon>
        <taxon>Actinomycetota</taxon>
        <taxon>Actinomycetes</taxon>
        <taxon>Mycobacteriales</taxon>
        <taxon>Mycobacteriaceae</taxon>
        <taxon>Mycobacterium</taxon>
        <taxon>Mycobacterium avium complex (MAC)</taxon>
    </lineage>
</organism>
<evidence type="ECO:0000313" key="1">
    <source>
        <dbReference type="EMBL" id="OBH74089.1"/>
    </source>
</evidence>
<dbReference type="CDD" id="cd07821">
    <property type="entry name" value="PYR_PYL_RCAR_like"/>
    <property type="match status" value="1"/>
</dbReference>
<accession>A0A1A2TCI1</accession>
<sequence>MPSFTVTKRLAASPDAVWAVLADFGNVDWIPGPSDVRVEGKGPGMRRFIAASSETPVIETLIWIKPDERALSYEIANNPMPVSRFVAVNTVSESADAVGESIVVWDIDYEPIGDDADARDAMEAVYGLMAGWVQDFANERRTSG</sequence>
<dbReference type="AlphaFoldDB" id="A0A1A2TPE1"/>
<dbReference type="OrthoDB" id="6024794at2"/>
<evidence type="ECO:0008006" key="3">
    <source>
        <dbReference type="Google" id="ProtNLM"/>
    </source>
</evidence>
<gene>
    <name evidence="1" type="ORF">A5683_24045</name>
</gene>
<reference evidence="1 2" key="1">
    <citation type="submission" date="2016-06" db="EMBL/GenBank/DDBJ databases">
        <authorList>
            <person name="Kjaerup R.B."/>
            <person name="Dalgaard T.S."/>
            <person name="Juul-Madsen H.R."/>
        </authorList>
    </citation>
    <scope>NUCLEOTIDE SEQUENCE [LARGE SCALE GENOMIC DNA]</scope>
    <source>
        <strain evidence="1 2">E152</strain>
    </source>
</reference>
<dbReference type="InterPro" id="IPR019587">
    <property type="entry name" value="Polyketide_cyclase/dehydratase"/>
</dbReference>
<accession>A0A1A2TPE1</accession>
<dbReference type="Gene3D" id="3.30.530.20">
    <property type="match status" value="1"/>
</dbReference>
<protein>
    <recommendedName>
        <fullName evidence="3">Polyketide cyclase</fullName>
    </recommendedName>
</protein>
<name>A0A1A2TPE1_MYCNT</name>
<proteinExistence type="predicted"/>
<dbReference type="EMBL" id="LZJU01000105">
    <property type="protein sequence ID" value="OBH74089.1"/>
    <property type="molecule type" value="Genomic_DNA"/>
</dbReference>